<keyword evidence="3 8" id="KW-0819">tRNA processing</keyword>
<evidence type="ECO:0000256" key="6">
    <source>
        <dbReference type="ARBA" id="ARBA00022833"/>
    </source>
</evidence>
<dbReference type="CDD" id="cd01285">
    <property type="entry name" value="nucleoside_deaminase"/>
    <property type="match status" value="1"/>
</dbReference>
<dbReference type="Pfam" id="PF00383">
    <property type="entry name" value="dCMP_cyt_deam_1"/>
    <property type="match status" value="1"/>
</dbReference>
<comment type="cofactor">
    <cofactor evidence="8">
        <name>Zn(2+)</name>
        <dbReference type="ChEBI" id="CHEBI:29105"/>
    </cofactor>
    <text evidence="8">Binds 1 zinc ion per subunit.</text>
</comment>
<keyword evidence="11" id="KW-1185">Reference proteome</keyword>
<dbReference type="EMBL" id="PISP01000001">
    <property type="protein sequence ID" value="PKD44595.1"/>
    <property type="molecule type" value="Genomic_DNA"/>
</dbReference>
<dbReference type="PANTHER" id="PTHR11079">
    <property type="entry name" value="CYTOSINE DEAMINASE FAMILY MEMBER"/>
    <property type="match status" value="1"/>
</dbReference>
<dbReference type="InterPro" id="IPR016193">
    <property type="entry name" value="Cytidine_deaminase-like"/>
</dbReference>
<evidence type="ECO:0000313" key="11">
    <source>
        <dbReference type="Proteomes" id="UP000233398"/>
    </source>
</evidence>
<dbReference type="PANTHER" id="PTHR11079:SF202">
    <property type="entry name" value="TRNA-SPECIFIC ADENOSINE DEAMINASE"/>
    <property type="match status" value="1"/>
</dbReference>
<dbReference type="SUPFAM" id="SSF53927">
    <property type="entry name" value="Cytidine deaminase-like"/>
    <property type="match status" value="1"/>
</dbReference>
<dbReference type="OrthoDB" id="9802676at2"/>
<protein>
    <recommendedName>
        <fullName evidence="8">tRNA-specific adenosine deaminase</fullName>
        <ecNumber evidence="8">3.5.4.33</ecNumber>
    </recommendedName>
</protein>
<comment type="subunit">
    <text evidence="2 8">Homodimer.</text>
</comment>
<evidence type="ECO:0000256" key="5">
    <source>
        <dbReference type="ARBA" id="ARBA00022801"/>
    </source>
</evidence>
<reference evidence="10 11" key="1">
    <citation type="submission" date="2017-11" db="EMBL/GenBank/DDBJ databases">
        <title>Rhodohalobacter 15182 sp. nov., isolated from a salt lake.</title>
        <authorList>
            <person name="Han S."/>
        </authorList>
    </citation>
    <scope>NUCLEOTIDE SEQUENCE [LARGE SCALE GENOMIC DNA]</scope>
    <source>
        <strain evidence="10 11">15182</strain>
    </source>
</reference>
<dbReference type="HAMAP" id="MF_00972">
    <property type="entry name" value="tRNA_aden_deaminase"/>
    <property type="match status" value="1"/>
</dbReference>
<dbReference type="GO" id="GO:0052717">
    <property type="term" value="F:tRNA-specific adenosine-34 deaminase activity"/>
    <property type="evidence" value="ECO:0007669"/>
    <property type="project" value="UniProtKB-UniRule"/>
</dbReference>
<evidence type="ECO:0000256" key="7">
    <source>
        <dbReference type="ARBA" id="ARBA00048045"/>
    </source>
</evidence>
<organism evidence="10 11">
    <name type="scientific">Rhodohalobacter barkolensis</name>
    <dbReference type="NCBI Taxonomy" id="2053187"/>
    <lineage>
        <taxon>Bacteria</taxon>
        <taxon>Pseudomonadati</taxon>
        <taxon>Balneolota</taxon>
        <taxon>Balneolia</taxon>
        <taxon>Balneolales</taxon>
        <taxon>Balneolaceae</taxon>
        <taxon>Rhodohalobacter</taxon>
    </lineage>
</organism>
<keyword evidence="5 8" id="KW-0378">Hydrolase</keyword>
<dbReference type="InterPro" id="IPR002125">
    <property type="entry name" value="CMP_dCMP_dom"/>
</dbReference>
<gene>
    <name evidence="8" type="primary">tadA</name>
    <name evidence="10" type="ORF">CWD77_03790</name>
</gene>
<dbReference type="PROSITE" id="PS51747">
    <property type="entry name" value="CYT_DCMP_DEAMINASES_2"/>
    <property type="match status" value="1"/>
</dbReference>
<evidence type="ECO:0000259" key="9">
    <source>
        <dbReference type="PROSITE" id="PS51747"/>
    </source>
</evidence>
<dbReference type="InterPro" id="IPR028883">
    <property type="entry name" value="tRNA_aden_deaminase"/>
</dbReference>
<sequence length="142" mass="15875">MLQAFLLAEKAFKQDEIPVGAVVVQENRIVGRGYNQVEQLKDPTAHAEMIAITAACDTLSTKYLTDCTLYVTLEPCTMCSGAIVWSKLKRVVFGALDEQSGGCGSQFNIAQNKNLNHQTEVIHGIMEEDCRYLLKKFFEARR</sequence>
<proteinExistence type="inferred from homology"/>
<dbReference type="GO" id="GO:0008270">
    <property type="term" value="F:zinc ion binding"/>
    <property type="evidence" value="ECO:0007669"/>
    <property type="project" value="UniProtKB-UniRule"/>
</dbReference>
<accession>A0A2N0VK80</accession>
<evidence type="ECO:0000256" key="3">
    <source>
        <dbReference type="ARBA" id="ARBA00022694"/>
    </source>
</evidence>
<dbReference type="AlphaFoldDB" id="A0A2N0VK80"/>
<dbReference type="NCBIfam" id="NF008113">
    <property type="entry name" value="PRK10860.1"/>
    <property type="match status" value="1"/>
</dbReference>
<evidence type="ECO:0000256" key="1">
    <source>
        <dbReference type="ARBA" id="ARBA00010669"/>
    </source>
</evidence>
<dbReference type="PROSITE" id="PS00903">
    <property type="entry name" value="CYT_DCMP_DEAMINASES_1"/>
    <property type="match status" value="1"/>
</dbReference>
<evidence type="ECO:0000256" key="2">
    <source>
        <dbReference type="ARBA" id="ARBA00011738"/>
    </source>
</evidence>
<comment type="function">
    <text evidence="8">Catalyzes the deamination of adenosine to inosine at the wobble position 34 of tRNA(Arg2).</text>
</comment>
<comment type="catalytic activity">
    <reaction evidence="7 8">
        <text>adenosine(34) in tRNA + H2O + H(+) = inosine(34) in tRNA + NH4(+)</text>
        <dbReference type="Rhea" id="RHEA:43168"/>
        <dbReference type="Rhea" id="RHEA-COMP:10373"/>
        <dbReference type="Rhea" id="RHEA-COMP:10374"/>
        <dbReference type="ChEBI" id="CHEBI:15377"/>
        <dbReference type="ChEBI" id="CHEBI:15378"/>
        <dbReference type="ChEBI" id="CHEBI:28938"/>
        <dbReference type="ChEBI" id="CHEBI:74411"/>
        <dbReference type="ChEBI" id="CHEBI:82852"/>
        <dbReference type="EC" id="3.5.4.33"/>
    </reaction>
</comment>
<name>A0A2N0VK80_9BACT</name>
<evidence type="ECO:0000256" key="8">
    <source>
        <dbReference type="HAMAP-Rule" id="MF_00972"/>
    </source>
</evidence>
<keyword evidence="4 8" id="KW-0479">Metal-binding</keyword>
<feature type="domain" description="CMP/dCMP-type deaminase" evidence="9">
    <location>
        <begin position="1"/>
        <end position="105"/>
    </location>
</feature>
<comment type="caution">
    <text evidence="10">The sequence shown here is derived from an EMBL/GenBank/DDBJ whole genome shotgun (WGS) entry which is preliminary data.</text>
</comment>
<evidence type="ECO:0000256" key="4">
    <source>
        <dbReference type="ARBA" id="ARBA00022723"/>
    </source>
</evidence>
<feature type="binding site" evidence="8">
    <location>
        <position position="46"/>
    </location>
    <ligand>
        <name>Zn(2+)</name>
        <dbReference type="ChEBI" id="CHEBI:29105"/>
        <note>catalytic</note>
    </ligand>
</feature>
<dbReference type="InterPro" id="IPR016192">
    <property type="entry name" value="APOBEC/CMP_deaminase_Zn-bd"/>
</dbReference>
<dbReference type="GO" id="GO:0002100">
    <property type="term" value="P:tRNA wobble adenosine to inosine editing"/>
    <property type="evidence" value="ECO:0007669"/>
    <property type="project" value="UniProtKB-UniRule"/>
</dbReference>
<dbReference type="FunFam" id="3.40.140.10:FF:000005">
    <property type="entry name" value="tRNA-specific adenosine deaminase"/>
    <property type="match status" value="1"/>
</dbReference>
<keyword evidence="6 8" id="KW-0862">Zinc</keyword>
<evidence type="ECO:0000313" key="10">
    <source>
        <dbReference type="EMBL" id="PKD44595.1"/>
    </source>
</evidence>
<dbReference type="Proteomes" id="UP000233398">
    <property type="component" value="Unassembled WGS sequence"/>
</dbReference>
<feature type="binding site" evidence="8">
    <location>
        <position position="76"/>
    </location>
    <ligand>
        <name>Zn(2+)</name>
        <dbReference type="ChEBI" id="CHEBI:29105"/>
        <note>catalytic</note>
    </ligand>
</feature>
<dbReference type="EC" id="3.5.4.33" evidence="8"/>
<feature type="active site" description="Proton donor" evidence="8">
    <location>
        <position position="48"/>
    </location>
</feature>
<comment type="similarity">
    <text evidence="1">Belongs to the cytidine and deoxycytidylate deaminase family. ADAT2 subfamily.</text>
</comment>
<feature type="binding site" evidence="8">
    <location>
        <position position="79"/>
    </location>
    <ligand>
        <name>Zn(2+)</name>
        <dbReference type="ChEBI" id="CHEBI:29105"/>
        <note>catalytic</note>
    </ligand>
</feature>
<dbReference type="Gene3D" id="3.40.140.10">
    <property type="entry name" value="Cytidine Deaminase, domain 2"/>
    <property type="match status" value="1"/>
</dbReference>